<feature type="region of interest" description="Disordered" evidence="1">
    <location>
        <begin position="454"/>
        <end position="504"/>
    </location>
</feature>
<dbReference type="AlphaFoldDB" id="A0LT60"/>
<dbReference type="HOGENOM" id="CLU_540406_0_0_11"/>
<feature type="compositionally biased region" description="Low complexity" evidence="1">
    <location>
        <begin position="176"/>
        <end position="190"/>
    </location>
</feature>
<feature type="compositionally biased region" description="Low complexity" evidence="1">
    <location>
        <begin position="50"/>
        <end position="76"/>
    </location>
</feature>
<feature type="domain" description="Flagellar hook-length control protein-like C-terminal" evidence="2">
    <location>
        <begin position="381"/>
        <end position="455"/>
    </location>
</feature>
<feature type="region of interest" description="Disordered" evidence="1">
    <location>
        <begin position="306"/>
        <end position="352"/>
    </location>
</feature>
<dbReference type="Pfam" id="PF02120">
    <property type="entry name" value="Flg_hook"/>
    <property type="match status" value="1"/>
</dbReference>
<feature type="region of interest" description="Disordered" evidence="1">
    <location>
        <begin position="50"/>
        <end position="250"/>
    </location>
</feature>
<name>A0LT60_ACIC1</name>
<dbReference type="CDD" id="cd17470">
    <property type="entry name" value="T3SS_Flik_C"/>
    <property type="match status" value="1"/>
</dbReference>
<dbReference type="InParanoid" id="A0LT60"/>
<dbReference type="eggNOG" id="COG3144">
    <property type="taxonomic scope" value="Bacteria"/>
</dbReference>
<dbReference type="PANTHER" id="PTHR37533">
    <property type="entry name" value="FLAGELLAR HOOK-LENGTH CONTROL PROTEIN"/>
    <property type="match status" value="1"/>
</dbReference>
<dbReference type="PANTHER" id="PTHR37533:SF2">
    <property type="entry name" value="FLAGELLAR HOOK-LENGTH CONTROL PROTEIN"/>
    <property type="match status" value="1"/>
</dbReference>
<dbReference type="InterPro" id="IPR052563">
    <property type="entry name" value="FliK"/>
</dbReference>
<evidence type="ECO:0000313" key="4">
    <source>
        <dbReference type="Proteomes" id="UP000008221"/>
    </source>
</evidence>
<organism evidence="3 4">
    <name type="scientific">Acidothermus cellulolyticus (strain ATCC 43068 / DSM 8971 / 11B)</name>
    <dbReference type="NCBI Taxonomy" id="351607"/>
    <lineage>
        <taxon>Bacteria</taxon>
        <taxon>Bacillati</taxon>
        <taxon>Actinomycetota</taxon>
        <taxon>Actinomycetes</taxon>
        <taxon>Acidothermales</taxon>
        <taxon>Acidothermaceae</taxon>
        <taxon>Acidothermus</taxon>
    </lineage>
</organism>
<keyword evidence="3" id="KW-0282">Flagellum</keyword>
<keyword evidence="4" id="KW-1185">Reference proteome</keyword>
<feature type="compositionally biased region" description="Polar residues" evidence="1">
    <location>
        <begin position="191"/>
        <end position="202"/>
    </location>
</feature>
<dbReference type="OrthoDB" id="3791041at2"/>
<evidence type="ECO:0000256" key="1">
    <source>
        <dbReference type="SAM" id="MobiDB-lite"/>
    </source>
</evidence>
<protein>
    <submittedName>
        <fullName evidence="3">Flagellar hook-length control protein</fullName>
    </submittedName>
</protein>
<evidence type="ECO:0000259" key="2">
    <source>
        <dbReference type="Pfam" id="PF02120"/>
    </source>
</evidence>
<dbReference type="InterPro" id="IPR021136">
    <property type="entry name" value="Flagellar_hook_control-like_C"/>
</dbReference>
<dbReference type="KEGG" id="ace:Acel_0847"/>
<dbReference type="InterPro" id="IPR038610">
    <property type="entry name" value="FliK-like_C_sf"/>
</dbReference>
<dbReference type="Proteomes" id="UP000008221">
    <property type="component" value="Chromosome"/>
</dbReference>
<dbReference type="RefSeq" id="WP_011719683.1">
    <property type="nucleotide sequence ID" value="NC_008578.1"/>
</dbReference>
<dbReference type="STRING" id="351607.Acel_0847"/>
<accession>A0LT60</accession>
<sequence>MRTTAAKAAGGLSPAEVIDHAGHKAAAESGSAEVFGAALLAALLGAPSGVSAPSGDGTAASASASTGAGDAVSGGSRRPLGGSAPAAETARHVGGGYGSSTPAVGNGGLPLTESAAGAAQALQPESAAEDGVADPLQSGLAPSIAASSQSAAAGTGSPAMPAPDTKTMPVPDRKSSAAGTTTVAPPATSPLNTTGLATNPANHATHVSDLAPDTRSSGPSQLDTPLAVNQAPSMPPAASPDAGMRKIHPGAADLTARVDHAHDGRLARNAGIDFSSDVAATSTAPITESLSRTGGPERTASLDAAGIQAGELQKSTRRDAGREVTPGGSPNAAAFDAVPMTGSQPPGPASAAPPQMVLAGGGTVIVPPQLNLVAVLAGLRHASDGGYRLSLQLQPVELGMVGVDVEIRGGTATIHFRPEKADAADALRTSLAQLRSELTAQGLQIGEITVGGSQAETGFAGNHSSSGGDQPVPADERETPSPVSSPSRRARTPMTLRSALDLRI</sequence>
<keyword evidence="3" id="KW-0966">Cell projection</keyword>
<keyword evidence="3" id="KW-0969">Cilium</keyword>
<dbReference type="EMBL" id="CP000481">
    <property type="protein sequence ID" value="ABK52620.1"/>
    <property type="molecule type" value="Genomic_DNA"/>
</dbReference>
<gene>
    <name evidence="3" type="ordered locus">Acel_0847</name>
</gene>
<feature type="compositionally biased region" description="Low complexity" evidence="1">
    <location>
        <begin position="141"/>
        <end position="159"/>
    </location>
</feature>
<proteinExistence type="predicted"/>
<evidence type="ECO:0000313" key="3">
    <source>
        <dbReference type="EMBL" id="ABK52620.1"/>
    </source>
</evidence>
<feature type="compositionally biased region" description="Polar residues" evidence="1">
    <location>
        <begin position="454"/>
        <end position="468"/>
    </location>
</feature>
<reference evidence="3 4" key="1">
    <citation type="journal article" date="2009" name="Genome Res.">
        <title>Complete genome of the cellulolytic thermophile Acidothermus cellulolyticus 11B provides insights into its ecophysiological and evolutionary adaptations.</title>
        <authorList>
            <person name="Barabote R.D."/>
            <person name="Xie G."/>
            <person name="Leu D.H."/>
            <person name="Normand P."/>
            <person name="Necsulea A."/>
            <person name="Daubin V."/>
            <person name="Medigue C."/>
            <person name="Adney W.S."/>
            <person name="Xu X.C."/>
            <person name="Lapidus A."/>
            <person name="Parales R.E."/>
            <person name="Detter C."/>
            <person name="Pujic P."/>
            <person name="Bruce D."/>
            <person name="Lavire C."/>
            <person name="Challacombe J.F."/>
            <person name="Brettin T.S."/>
            <person name="Berry A.M."/>
        </authorList>
    </citation>
    <scope>NUCLEOTIDE SEQUENCE [LARGE SCALE GENOMIC DNA]</scope>
    <source>
        <strain evidence="4">ATCC 43068 / DSM 8971 / 11B</strain>
    </source>
</reference>
<dbReference type="Gene3D" id="3.30.750.140">
    <property type="match status" value="1"/>
</dbReference>
<feature type="compositionally biased region" description="Polar residues" evidence="1">
    <location>
        <begin position="214"/>
        <end position="223"/>
    </location>
</feature>